<protein>
    <recommendedName>
        <fullName evidence="1">AMP-dependent synthetase/ligase domain-containing protein</fullName>
    </recommendedName>
</protein>
<dbReference type="PANTHER" id="PTHR43272:SF4">
    <property type="entry name" value="LONG CHAIN ACYL-COA SYNTHETASE 2"/>
    <property type="match status" value="1"/>
</dbReference>
<dbReference type="AlphaFoldDB" id="A0A9Q1KTX1"/>
<evidence type="ECO:0000313" key="3">
    <source>
        <dbReference type="Proteomes" id="UP001153076"/>
    </source>
</evidence>
<reference evidence="2" key="1">
    <citation type="submission" date="2022-04" db="EMBL/GenBank/DDBJ databases">
        <title>Carnegiea gigantea Genome sequencing and assembly v2.</title>
        <authorList>
            <person name="Copetti D."/>
            <person name="Sanderson M.J."/>
            <person name="Burquez A."/>
            <person name="Wojciechowski M.F."/>
        </authorList>
    </citation>
    <scope>NUCLEOTIDE SEQUENCE</scope>
    <source>
        <strain evidence="2">SGP5-SGP5p</strain>
        <tissue evidence="2">Aerial part</tissue>
    </source>
</reference>
<dbReference type="OrthoDB" id="1700726at2759"/>
<dbReference type="SUPFAM" id="SSF56801">
    <property type="entry name" value="Acetyl-CoA synthetase-like"/>
    <property type="match status" value="1"/>
</dbReference>
<comment type="caution">
    <text evidence="2">The sequence shown here is derived from an EMBL/GenBank/DDBJ whole genome shotgun (WGS) entry which is preliminary data.</text>
</comment>
<dbReference type="GO" id="GO:0004467">
    <property type="term" value="F:long-chain fatty acid-CoA ligase activity"/>
    <property type="evidence" value="ECO:0007669"/>
    <property type="project" value="TreeGrafter"/>
</dbReference>
<dbReference type="GO" id="GO:0016020">
    <property type="term" value="C:membrane"/>
    <property type="evidence" value="ECO:0007669"/>
    <property type="project" value="TreeGrafter"/>
</dbReference>
<dbReference type="InterPro" id="IPR042099">
    <property type="entry name" value="ANL_N_sf"/>
</dbReference>
<sequence>MSVYTAEVEPARAATEERPAAGPAYRCIYAKNGLTGVPDAIQSPWDLFSIPMLGRRQIIDGEAGHYEFLSYKEVYDSALRVGSAIRSRGVNPGDRCGIYGCNCPEWIMTMEACNSQAMTYVPLYDTLGANAVEFIINHAEVSIVFVQEKKIPAVLFMMLSVNASADSGMLIEVCLPKNCDHPLRCFKFGSSAVVSFGNVSSLQKKEAQEANVSCFSWEEFAQLGTVDCQLPLRRSTDICTIMYTSGTTGEPKGVILKNAAFLAEVFSMDYLLAETDKSATTEDVYFSFLPLAHIFDQIMETYCLSKGSSIGFWQGDIRYLIEDLQELKPTMFCGVPRVFDRLYTGIVAKITSSGSLRKSLFDYAYSYKLRNLEKGLRQDEAAPLLDKFVFSKIKQSFGGRVRIMFSGGAPLPRHVEEFLRVTCCCVLVQGYGDIGELQPNGAMKIIDRKKNIFKLSQGEYVAVENLESVYSRCPLITSIWVYGNSFESFLVAVVVPERKAVEDWAAENNETGDCKTLCNNAKARKYFLDELNSTGQKHKLRGFELLRAVFLEPVPFDFERDLITPTFKLKRPQLLKYYKERIEEMYTEAKGVMQNGCK</sequence>
<evidence type="ECO:0000313" key="2">
    <source>
        <dbReference type="EMBL" id="KAJ8450851.1"/>
    </source>
</evidence>
<evidence type="ECO:0000259" key="1">
    <source>
        <dbReference type="Pfam" id="PF00501"/>
    </source>
</evidence>
<proteinExistence type="predicted"/>
<dbReference type="Gene3D" id="3.40.50.12780">
    <property type="entry name" value="N-terminal domain of ligase-like"/>
    <property type="match status" value="1"/>
</dbReference>
<dbReference type="PANTHER" id="PTHR43272">
    <property type="entry name" value="LONG-CHAIN-FATTY-ACID--COA LIGASE"/>
    <property type="match status" value="1"/>
</dbReference>
<dbReference type="GO" id="GO:0010143">
    <property type="term" value="P:cutin biosynthetic process"/>
    <property type="evidence" value="ECO:0007669"/>
    <property type="project" value="TreeGrafter"/>
</dbReference>
<dbReference type="Pfam" id="PF00501">
    <property type="entry name" value="AMP-binding"/>
    <property type="match status" value="1"/>
</dbReference>
<dbReference type="PROSITE" id="PS00455">
    <property type="entry name" value="AMP_BINDING"/>
    <property type="match status" value="1"/>
</dbReference>
<dbReference type="EMBL" id="JAKOGI010000012">
    <property type="protein sequence ID" value="KAJ8450851.1"/>
    <property type="molecule type" value="Genomic_DNA"/>
</dbReference>
<keyword evidence="3" id="KW-1185">Reference proteome</keyword>
<name>A0A9Q1KTX1_9CARY</name>
<dbReference type="GO" id="GO:0010025">
    <property type="term" value="P:wax biosynthetic process"/>
    <property type="evidence" value="ECO:0007669"/>
    <property type="project" value="TreeGrafter"/>
</dbReference>
<dbReference type="InterPro" id="IPR020845">
    <property type="entry name" value="AMP-binding_CS"/>
</dbReference>
<dbReference type="InterPro" id="IPR000873">
    <property type="entry name" value="AMP-dep_synth/lig_dom"/>
</dbReference>
<accession>A0A9Q1KTX1</accession>
<organism evidence="2 3">
    <name type="scientific">Carnegiea gigantea</name>
    <dbReference type="NCBI Taxonomy" id="171969"/>
    <lineage>
        <taxon>Eukaryota</taxon>
        <taxon>Viridiplantae</taxon>
        <taxon>Streptophyta</taxon>
        <taxon>Embryophyta</taxon>
        <taxon>Tracheophyta</taxon>
        <taxon>Spermatophyta</taxon>
        <taxon>Magnoliopsida</taxon>
        <taxon>eudicotyledons</taxon>
        <taxon>Gunneridae</taxon>
        <taxon>Pentapetalae</taxon>
        <taxon>Caryophyllales</taxon>
        <taxon>Cactineae</taxon>
        <taxon>Cactaceae</taxon>
        <taxon>Cactoideae</taxon>
        <taxon>Echinocereeae</taxon>
        <taxon>Carnegiea</taxon>
    </lineage>
</organism>
<dbReference type="GO" id="GO:0005783">
    <property type="term" value="C:endoplasmic reticulum"/>
    <property type="evidence" value="ECO:0007669"/>
    <property type="project" value="TreeGrafter"/>
</dbReference>
<gene>
    <name evidence="2" type="ORF">Cgig2_032476</name>
</gene>
<dbReference type="Proteomes" id="UP001153076">
    <property type="component" value="Unassembled WGS sequence"/>
</dbReference>
<feature type="domain" description="AMP-dependent synthetase/ligase" evidence="1">
    <location>
        <begin position="59"/>
        <end position="432"/>
    </location>
</feature>